<dbReference type="STRING" id="504797.SAMN05421678_107217"/>
<evidence type="ECO:0000313" key="6">
    <source>
        <dbReference type="Proteomes" id="UP000533017"/>
    </source>
</evidence>
<keyword evidence="6" id="KW-1185">Reference proteome</keyword>
<evidence type="ECO:0000256" key="1">
    <source>
        <dbReference type="SAM" id="MobiDB-lite"/>
    </source>
</evidence>
<dbReference type="AlphaFoldDB" id="A0A1I2TJ38"/>
<dbReference type="RefSeq" id="WP_092883708.1">
    <property type="nucleotide sequence ID" value="NZ_FOOI01000007.1"/>
</dbReference>
<reference evidence="3 6" key="2">
    <citation type="submission" date="2020-07" db="EMBL/GenBank/DDBJ databases">
        <title>Sequencing the genomes of 1000 actinobacteria strains.</title>
        <authorList>
            <person name="Klenk H.-P."/>
        </authorList>
    </citation>
    <scope>NUCLEOTIDE SEQUENCE [LARGE SCALE GENOMIC DNA]</scope>
    <source>
        <strain evidence="3 6">DSM 45117</strain>
    </source>
</reference>
<dbReference type="OrthoDB" id="9807465at2"/>
<feature type="chain" id="PRO_5011555140" evidence="2">
    <location>
        <begin position="26"/>
        <end position="497"/>
    </location>
</feature>
<feature type="signal peptide" evidence="2">
    <location>
        <begin position="1"/>
        <end position="25"/>
    </location>
</feature>
<dbReference type="Proteomes" id="UP000533017">
    <property type="component" value="Unassembled WGS sequence"/>
</dbReference>
<sequence length="497" mass="52522">MRVRRSGALTAAVGAASLAALTCLAAPAGALTAPAPASSGPSGPSGGISSGTAATATGDRQPSSFAVRRDGQPVRVPVRAATSGEALLDLTVAAPGTDWAVRGKESAVLSVYVDRTYETDVVVTGDAPVAQQLALGHLNRGPHIVELRFAGERSAPVAQRVEVSRFALDVRGSADADYPALRFAPILHGRDLAAYGDANQNATTDTPLIAWHESASASAPGHTRLTYSIIWSNEDGGTNTPALMARWGRTTDIEWIYAVELDEHGERVPGSDTYQAPNHQTLHFQGSYQGDHPQLQTCTSNNNVCDVVDNPMRFFPSALRTRPAGKAREAVMDANPWTYLVMAKEMIREGKIEAPAAGTPSTPEVSDQRNYLYAVVKKSTDGPNSGSSWVGVALGVRLKSGDTVYLSHHEEPSWSLQRDDPAATTVELPAGTTQDDIAEITAHRVVVGTDSGATVHVTGIERGFLLGQDYLPQPSFVSWSGDVALTAGQPSAVLWSR</sequence>
<feature type="region of interest" description="Disordered" evidence="1">
    <location>
        <begin position="32"/>
        <end position="71"/>
    </location>
</feature>
<dbReference type="EMBL" id="FOOI01000007">
    <property type="protein sequence ID" value="SFG64860.1"/>
    <property type="molecule type" value="Genomic_DNA"/>
</dbReference>
<evidence type="ECO:0000313" key="4">
    <source>
        <dbReference type="EMBL" id="SFG64860.1"/>
    </source>
</evidence>
<evidence type="ECO:0000313" key="5">
    <source>
        <dbReference type="Proteomes" id="UP000199052"/>
    </source>
</evidence>
<proteinExistence type="predicted"/>
<name>A0A1I2TJ38_9ACTN</name>
<dbReference type="Proteomes" id="UP000199052">
    <property type="component" value="Unassembled WGS sequence"/>
</dbReference>
<dbReference type="EMBL" id="JACBZA010000001">
    <property type="protein sequence ID" value="NYH83111.1"/>
    <property type="molecule type" value="Genomic_DNA"/>
</dbReference>
<evidence type="ECO:0000256" key="2">
    <source>
        <dbReference type="SAM" id="SignalP"/>
    </source>
</evidence>
<protein>
    <submittedName>
        <fullName evidence="4">Uncharacterized protein</fullName>
    </submittedName>
</protein>
<keyword evidence="2" id="KW-0732">Signal</keyword>
<organism evidence="4 5">
    <name type="scientific">Actinopolymorpha cephalotaxi</name>
    <dbReference type="NCBI Taxonomy" id="504797"/>
    <lineage>
        <taxon>Bacteria</taxon>
        <taxon>Bacillati</taxon>
        <taxon>Actinomycetota</taxon>
        <taxon>Actinomycetes</taxon>
        <taxon>Propionibacteriales</taxon>
        <taxon>Actinopolymorphaceae</taxon>
        <taxon>Actinopolymorpha</taxon>
    </lineage>
</organism>
<gene>
    <name evidence="3" type="ORF">FHR37_001962</name>
    <name evidence="4" type="ORF">SAMN05421678_107217</name>
</gene>
<reference evidence="4 5" key="1">
    <citation type="submission" date="2016-10" db="EMBL/GenBank/DDBJ databases">
        <authorList>
            <person name="de Groot N.N."/>
        </authorList>
    </citation>
    <scope>NUCLEOTIDE SEQUENCE [LARGE SCALE GENOMIC DNA]</scope>
    <source>
        <strain evidence="4 5">CPCC 202808</strain>
    </source>
</reference>
<accession>A0A1I2TJ38</accession>
<evidence type="ECO:0000313" key="3">
    <source>
        <dbReference type="EMBL" id="NYH83111.1"/>
    </source>
</evidence>
<feature type="compositionally biased region" description="Low complexity" evidence="1">
    <location>
        <begin position="32"/>
        <end position="42"/>
    </location>
</feature>